<dbReference type="Proteomes" id="UP000249218">
    <property type="component" value="Unassembled WGS sequence"/>
</dbReference>
<dbReference type="Pfam" id="PF10545">
    <property type="entry name" value="MADF_DNA_bdg"/>
    <property type="match status" value="1"/>
</dbReference>
<dbReference type="SMART" id="SM00595">
    <property type="entry name" value="MADF"/>
    <property type="match status" value="1"/>
</dbReference>
<keyword evidence="3" id="KW-1185">Reference proteome</keyword>
<dbReference type="AlphaFoldDB" id="A0A2W1BNA1"/>
<evidence type="ECO:0000313" key="3">
    <source>
        <dbReference type="Proteomes" id="UP000249218"/>
    </source>
</evidence>
<evidence type="ECO:0000259" key="1">
    <source>
        <dbReference type="PROSITE" id="PS51029"/>
    </source>
</evidence>
<proteinExistence type="predicted"/>
<protein>
    <recommendedName>
        <fullName evidence="1">MADF domain-containing protein</fullName>
    </recommendedName>
</protein>
<dbReference type="EMBL" id="KZ150054">
    <property type="protein sequence ID" value="PZC74346.1"/>
    <property type="molecule type" value="Genomic_DNA"/>
</dbReference>
<reference evidence="2 3" key="1">
    <citation type="journal article" date="2017" name="BMC Biol.">
        <title>Genomic innovations, transcriptional plasticity and gene loss underlying the evolution and divergence of two highly polyphagous and invasive Helicoverpa pest species.</title>
        <authorList>
            <person name="Pearce S.L."/>
            <person name="Clarke D.F."/>
            <person name="East P.D."/>
            <person name="Elfekih S."/>
            <person name="Gordon K.H."/>
            <person name="Jermiin L.S."/>
            <person name="McGaughran A."/>
            <person name="Oakeshott J.G."/>
            <person name="Papanikolaou A."/>
            <person name="Perera O.P."/>
            <person name="Rane R.V."/>
            <person name="Richards S."/>
            <person name="Tay W.T."/>
            <person name="Walsh T.K."/>
            <person name="Anderson A."/>
            <person name="Anderson C.J."/>
            <person name="Asgari S."/>
            <person name="Board P.G."/>
            <person name="Bretschneider A."/>
            <person name="Campbell P.M."/>
            <person name="Chertemps T."/>
            <person name="Christeller J.T."/>
            <person name="Coppin C.W."/>
            <person name="Downes S.J."/>
            <person name="Duan G."/>
            <person name="Farnsworth C.A."/>
            <person name="Good R.T."/>
            <person name="Han L.B."/>
            <person name="Han Y.C."/>
            <person name="Hatje K."/>
            <person name="Horne I."/>
            <person name="Huang Y.P."/>
            <person name="Hughes D.S."/>
            <person name="Jacquin-Joly E."/>
            <person name="James W."/>
            <person name="Jhangiani S."/>
            <person name="Kollmar M."/>
            <person name="Kuwar S.S."/>
            <person name="Li S."/>
            <person name="Liu N.Y."/>
            <person name="Maibeche M.T."/>
            <person name="Miller J.R."/>
            <person name="Montagne N."/>
            <person name="Perry T."/>
            <person name="Qu J."/>
            <person name="Song S.V."/>
            <person name="Sutton G.G."/>
            <person name="Vogel H."/>
            <person name="Walenz B.P."/>
            <person name="Xu W."/>
            <person name="Zhang H.J."/>
            <person name="Zou Z."/>
            <person name="Batterham P."/>
            <person name="Edwards O.R."/>
            <person name="Feyereisen R."/>
            <person name="Gibbs R.A."/>
            <person name="Heckel D.G."/>
            <person name="McGrath A."/>
            <person name="Robin C."/>
            <person name="Scherer S.E."/>
            <person name="Worley K.C."/>
            <person name="Wu Y.D."/>
        </authorList>
    </citation>
    <scope>NUCLEOTIDE SEQUENCE [LARGE SCALE GENOMIC DNA]</scope>
    <source>
        <strain evidence="2">Harm_GR_Male_#8</strain>
        <tissue evidence="2">Whole organism</tissue>
    </source>
</reference>
<gene>
    <name evidence="2" type="primary">HaOG207947</name>
    <name evidence="2" type="ORF">B5X24_HaOG207947</name>
</gene>
<dbReference type="PANTHER" id="PTHR21505">
    <property type="entry name" value="MADF DOMAIN-CONTAINING PROTEIN-RELATED"/>
    <property type="match status" value="1"/>
</dbReference>
<dbReference type="PANTHER" id="PTHR21505:SF8">
    <property type="entry name" value="DPT-YFP REPRESSOR BY OVEREXPRESSION, ISOFORM D-RELATED"/>
    <property type="match status" value="1"/>
</dbReference>
<dbReference type="InterPro" id="IPR006578">
    <property type="entry name" value="MADF-dom"/>
</dbReference>
<dbReference type="OrthoDB" id="6629625at2759"/>
<accession>A0A2W1BNA1</accession>
<organism evidence="2 3">
    <name type="scientific">Helicoverpa armigera</name>
    <name type="common">Cotton bollworm</name>
    <name type="synonym">Heliothis armigera</name>
    <dbReference type="NCBI Taxonomy" id="29058"/>
    <lineage>
        <taxon>Eukaryota</taxon>
        <taxon>Metazoa</taxon>
        <taxon>Ecdysozoa</taxon>
        <taxon>Arthropoda</taxon>
        <taxon>Hexapoda</taxon>
        <taxon>Insecta</taxon>
        <taxon>Pterygota</taxon>
        <taxon>Neoptera</taxon>
        <taxon>Endopterygota</taxon>
        <taxon>Lepidoptera</taxon>
        <taxon>Glossata</taxon>
        <taxon>Ditrysia</taxon>
        <taxon>Noctuoidea</taxon>
        <taxon>Noctuidae</taxon>
        <taxon>Heliothinae</taxon>
        <taxon>Helicoverpa</taxon>
    </lineage>
</organism>
<dbReference type="PROSITE" id="PS51029">
    <property type="entry name" value="MADF"/>
    <property type="match status" value="1"/>
</dbReference>
<feature type="domain" description="MADF" evidence="1">
    <location>
        <begin position="61"/>
        <end position="155"/>
    </location>
</feature>
<sequence length="282" mass="32727">MPVCEAHRPISAPLASYGVPHSCSSPPLIPYTLQSTSAIQRYFTHPRNKMGVHLTEYDMARLVGIYRDYDCLWNMNHELYRDNEARQAAYKEILQKLDIKDLTVKDIPNKIKNLRSSYYQELKRIKRYARINDTPYQPKLMWFAALDEFLRPFRAERSLLRKINVTRKSENSSKNENEVQMKTVAERIPTAGPQLEDEFDNFGKYIASSLRSMPPEFSIIAKTELQKTISDLQLQIIRKNNHHYSQSPYQCASSDNDNEHIIGNETPTSDSCISSVKIEFDE</sequence>
<evidence type="ECO:0000313" key="2">
    <source>
        <dbReference type="EMBL" id="PZC74346.1"/>
    </source>
</evidence>
<name>A0A2W1BNA1_HELAM</name>